<evidence type="ECO:0000313" key="9">
    <source>
        <dbReference type="Proteomes" id="UP000037510"/>
    </source>
</evidence>
<reference evidence="8 9" key="1">
    <citation type="journal article" date="2015" name="Genome Biol. Evol.">
        <title>The genome of winter moth (Operophtera brumata) provides a genomic perspective on sexual dimorphism and phenology.</title>
        <authorList>
            <person name="Derks M.F."/>
            <person name="Smit S."/>
            <person name="Salis L."/>
            <person name="Schijlen E."/>
            <person name="Bossers A."/>
            <person name="Mateman C."/>
            <person name="Pijl A.S."/>
            <person name="de Ridder D."/>
            <person name="Groenen M.A."/>
            <person name="Visser M.E."/>
            <person name="Megens H.J."/>
        </authorList>
    </citation>
    <scope>NUCLEOTIDE SEQUENCE [LARGE SCALE GENOMIC DNA]</scope>
    <source>
        <strain evidence="8">WM2013NL</strain>
        <tissue evidence="8">Head and thorax</tissue>
    </source>
</reference>
<dbReference type="InterPro" id="IPR002219">
    <property type="entry name" value="PKC_DAG/PE"/>
</dbReference>
<dbReference type="EMBL" id="JTDY01004753">
    <property type="protein sequence ID" value="KOB67802.1"/>
    <property type="molecule type" value="Genomic_DNA"/>
</dbReference>
<keyword evidence="4" id="KW-0325">Glycoprotein</keyword>
<dbReference type="Gene3D" id="3.40.50.1820">
    <property type="entry name" value="alpha/beta hydrolase"/>
    <property type="match status" value="1"/>
</dbReference>
<evidence type="ECO:0000256" key="2">
    <source>
        <dbReference type="ARBA" id="ARBA00022771"/>
    </source>
</evidence>
<keyword evidence="9" id="KW-1185">Reference proteome</keyword>
<dbReference type="GO" id="GO:0008270">
    <property type="term" value="F:zinc ion binding"/>
    <property type="evidence" value="ECO:0007669"/>
    <property type="project" value="UniProtKB-KW"/>
</dbReference>
<accession>A0A0L7KX31</accession>
<keyword evidence="3" id="KW-0862">Zinc</keyword>
<dbReference type="InterPro" id="IPR019787">
    <property type="entry name" value="Znf_PHD-finger"/>
</dbReference>
<dbReference type="Pfam" id="PF00135">
    <property type="entry name" value="COesterase"/>
    <property type="match status" value="1"/>
</dbReference>
<dbReference type="PROSITE" id="PS50081">
    <property type="entry name" value="ZF_DAG_PE_2"/>
    <property type="match status" value="1"/>
</dbReference>
<dbReference type="InterPro" id="IPR019786">
    <property type="entry name" value="Zinc_finger_PHD-type_CS"/>
</dbReference>
<protein>
    <submittedName>
        <fullName evidence="8">Esterase</fullName>
    </submittedName>
</protein>
<dbReference type="AlphaFoldDB" id="A0A0L7KX31"/>
<evidence type="ECO:0000259" key="7">
    <source>
        <dbReference type="PROSITE" id="PS50081"/>
    </source>
</evidence>
<dbReference type="InterPro" id="IPR029058">
    <property type="entry name" value="AB_hydrolase_fold"/>
</dbReference>
<dbReference type="InterPro" id="IPR011011">
    <property type="entry name" value="Znf_FYVE_PHD"/>
</dbReference>
<feature type="domain" description="PHD-type" evidence="6">
    <location>
        <begin position="1"/>
        <end position="55"/>
    </location>
</feature>
<dbReference type="PROSITE" id="PS50016">
    <property type="entry name" value="ZF_PHD_2"/>
    <property type="match status" value="1"/>
</dbReference>
<gene>
    <name evidence="8" type="ORF">OBRU01_19267</name>
</gene>
<evidence type="ECO:0000259" key="6">
    <source>
        <dbReference type="PROSITE" id="PS50016"/>
    </source>
</evidence>
<dbReference type="Proteomes" id="UP000037510">
    <property type="component" value="Unassembled WGS sequence"/>
</dbReference>
<dbReference type="PROSITE" id="PS01359">
    <property type="entry name" value="ZF_PHD_1"/>
    <property type="match status" value="1"/>
</dbReference>
<sequence>MICQRCLRPLRSNEGLKCSVCESQYHSRCVPDYKKDFYECGDRVNQWICAICHNPANRSPDNYSKEHMINAIKNLTEKLDMVKKVHLAKLSGELSDIKSVTDHIVKQNDDILRKIDEFEKKNIYEKRTCRRYRRRSLNFTKISRKSVENNDYMPIPSSTEKPVRYHTRRRPFLLKGMLRLLKRRTNKNNAQNKMSIKSSAYPSNVKSESQPMVSTPLGDVTGYYMKTRGGKQISAFTALPYAAPPLGHLRFKVRLRLYLLVIICFVHE</sequence>
<keyword evidence="2 5" id="KW-0863">Zinc-finger</keyword>
<name>A0A0L7KX31_OPEBR</name>
<organism evidence="8 9">
    <name type="scientific">Operophtera brumata</name>
    <name type="common">Winter moth</name>
    <name type="synonym">Phalaena brumata</name>
    <dbReference type="NCBI Taxonomy" id="104452"/>
    <lineage>
        <taxon>Eukaryota</taxon>
        <taxon>Metazoa</taxon>
        <taxon>Ecdysozoa</taxon>
        <taxon>Arthropoda</taxon>
        <taxon>Hexapoda</taxon>
        <taxon>Insecta</taxon>
        <taxon>Pterygota</taxon>
        <taxon>Neoptera</taxon>
        <taxon>Endopterygota</taxon>
        <taxon>Lepidoptera</taxon>
        <taxon>Glossata</taxon>
        <taxon>Ditrysia</taxon>
        <taxon>Geometroidea</taxon>
        <taxon>Geometridae</taxon>
        <taxon>Larentiinae</taxon>
        <taxon>Operophtera</taxon>
    </lineage>
</organism>
<evidence type="ECO:0000256" key="3">
    <source>
        <dbReference type="ARBA" id="ARBA00022833"/>
    </source>
</evidence>
<dbReference type="InterPro" id="IPR002018">
    <property type="entry name" value="CarbesteraseB"/>
</dbReference>
<feature type="domain" description="Phorbol-ester/DAG-type" evidence="7">
    <location>
        <begin position="1"/>
        <end position="40"/>
    </location>
</feature>
<keyword evidence="1" id="KW-0479">Metal-binding</keyword>
<evidence type="ECO:0000256" key="5">
    <source>
        <dbReference type="PROSITE-ProRule" id="PRU00146"/>
    </source>
</evidence>
<dbReference type="SUPFAM" id="SSF57903">
    <property type="entry name" value="FYVE/PHD zinc finger"/>
    <property type="match status" value="1"/>
</dbReference>
<comment type="caution">
    <text evidence="8">The sequence shown here is derived from an EMBL/GenBank/DDBJ whole genome shotgun (WGS) entry which is preliminary data.</text>
</comment>
<dbReference type="SUPFAM" id="SSF53474">
    <property type="entry name" value="alpha/beta-Hydrolases"/>
    <property type="match status" value="1"/>
</dbReference>
<evidence type="ECO:0000256" key="1">
    <source>
        <dbReference type="ARBA" id="ARBA00022723"/>
    </source>
</evidence>
<evidence type="ECO:0000256" key="4">
    <source>
        <dbReference type="ARBA" id="ARBA00023180"/>
    </source>
</evidence>
<proteinExistence type="predicted"/>
<evidence type="ECO:0000313" key="8">
    <source>
        <dbReference type="EMBL" id="KOB67802.1"/>
    </source>
</evidence>